<organism evidence="2 3">
    <name type="scientific">Toxocara canis</name>
    <name type="common">Canine roundworm</name>
    <dbReference type="NCBI Taxonomy" id="6265"/>
    <lineage>
        <taxon>Eukaryota</taxon>
        <taxon>Metazoa</taxon>
        <taxon>Ecdysozoa</taxon>
        <taxon>Nematoda</taxon>
        <taxon>Chromadorea</taxon>
        <taxon>Rhabditida</taxon>
        <taxon>Spirurina</taxon>
        <taxon>Ascaridomorpha</taxon>
        <taxon>Ascaridoidea</taxon>
        <taxon>Toxocaridae</taxon>
        <taxon>Toxocara</taxon>
    </lineage>
</organism>
<evidence type="ECO:0000313" key="3">
    <source>
        <dbReference type="WBParaSite" id="TCNE_0000925501-mRNA-1"/>
    </source>
</evidence>
<dbReference type="Proteomes" id="UP000050794">
    <property type="component" value="Unassembled WGS sequence"/>
</dbReference>
<name>A0A183UL85_TOXCA</name>
<evidence type="ECO:0000313" key="2">
    <source>
        <dbReference type="Proteomes" id="UP000050794"/>
    </source>
</evidence>
<evidence type="ECO:0000313" key="1">
    <source>
        <dbReference type="EMBL" id="VDM40576.1"/>
    </source>
</evidence>
<keyword evidence="2" id="KW-1185">Reference proteome</keyword>
<protein>
    <submittedName>
        <fullName evidence="1 3">Uncharacterized protein</fullName>
    </submittedName>
</protein>
<reference evidence="1 2" key="2">
    <citation type="submission" date="2018-11" db="EMBL/GenBank/DDBJ databases">
        <authorList>
            <consortium name="Pathogen Informatics"/>
        </authorList>
    </citation>
    <scope>NUCLEOTIDE SEQUENCE [LARGE SCALE GENOMIC DNA]</scope>
</reference>
<dbReference type="WBParaSite" id="TCNE_0000925501-mRNA-1">
    <property type="protein sequence ID" value="TCNE_0000925501-mRNA-1"/>
    <property type="gene ID" value="TCNE_0000925501"/>
</dbReference>
<proteinExistence type="predicted"/>
<dbReference type="AlphaFoldDB" id="A0A183UL85"/>
<accession>A0A183UL85</accession>
<sequence>MVKDGWRERMWMNLMEQQKNADRTNGGPVVVLELHVVVYDTNNSGESLVNEEQVQPMKHSLWVMVNSGMVAPLNRWTGTEPDIESALKLLDQVAARTAST</sequence>
<gene>
    <name evidence="1" type="ORF">TCNE_LOCUS9255</name>
</gene>
<reference evidence="3" key="1">
    <citation type="submission" date="2016-06" db="UniProtKB">
        <authorList>
            <consortium name="WormBaseParasite"/>
        </authorList>
    </citation>
    <scope>IDENTIFICATION</scope>
</reference>
<dbReference type="EMBL" id="UYWY01020123">
    <property type="protein sequence ID" value="VDM40576.1"/>
    <property type="molecule type" value="Genomic_DNA"/>
</dbReference>